<dbReference type="Proteomes" id="UP000805704">
    <property type="component" value="Chromosome 15"/>
</dbReference>
<sequence length="96" mass="11040">ILLLTVDSTQPLRKEQAAFKQSHHVLYSTFTLRDFQNKSIALGHNITAAAKDKRYMLIQSNTEPCLVNYSKLKVQLKSQKSKFVADIVFDVLWWNG</sequence>
<reference evidence="1" key="1">
    <citation type="submission" date="2020-04" db="EMBL/GenBank/DDBJ databases">
        <title>A chromosome-scale assembly and high-density genetic map of the yellow drum (Nibea albiflora) genome.</title>
        <authorList>
            <person name="Xu D."/>
            <person name="Zhang W."/>
            <person name="Chen R."/>
            <person name="Tan P."/>
            <person name="Wang L."/>
            <person name="Song H."/>
            <person name="Tian L."/>
            <person name="Zhu Q."/>
            <person name="Wang B."/>
        </authorList>
    </citation>
    <scope>NUCLEOTIDE SEQUENCE</scope>
    <source>
        <strain evidence="1">ZJHYS-2018</strain>
    </source>
</reference>
<accession>A0ACB7F7J1</accession>
<gene>
    <name evidence="1" type="ORF">GBF38_009460</name>
</gene>
<comment type="caution">
    <text evidence="1">The sequence shown here is derived from an EMBL/GenBank/DDBJ whole genome shotgun (WGS) entry which is preliminary data.</text>
</comment>
<protein>
    <submittedName>
        <fullName evidence="1">Uncharacterized protein</fullName>
    </submittedName>
</protein>
<feature type="non-terminal residue" evidence="1">
    <location>
        <position position="1"/>
    </location>
</feature>
<proteinExistence type="predicted"/>
<evidence type="ECO:0000313" key="1">
    <source>
        <dbReference type="EMBL" id="KAG8010430.1"/>
    </source>
</evidence>
<name>A0ACB7F7J1_NIBAL</name>
<dbReference type="EMBL" id="CM024803">
    <property type="protein sequence ID" value="KAG8010430.1"/>
    <property type="molecule type" value="Genomic_DNA"/>
</dbReference>
<keyword evidence="2" id="KW-1185">Reference proteome</keyword>
<organism evidence="1 2">
    <name type="scientific">Nibea albiflora</name>
    <name type="common">Yellow drum</name>
    <name type="synonym">Corvina albiflora</name>
    <dbReference type="NCBI Taxonomy" id="240163"/>
    <lineage>
        <taxon>Eukaryota</taxon>
        <taxon>Metazoa</taxon>
        <taxon>Chordata</taxon>
        <taxon>Craniata</taxon>
        <taxon>Vertebrata</taxon>
        <taxon>Euteleostomi</taxon>
        <taxon>Actinopterygii</taxon>
        <taxon>Neopterygii</taxon>
        <taxon>Teleostei</taxon>
        <taxon>Neoteleostei</taxon>
        <taxon>Acanthomorphata</taxon>
        <taxon>Eupercaria</taxon>
        <taxon>Sciaenidae</taxon>
        <taxon>Nibea</taxon>
    </lineage>
</organism>
<evidence type="ECO:0000313" key="2">
    <source>
        <dbReference type="Proteomes" id="UP000805704"/>
    </source>
</evidence>